<gene>
    <name evidence="2" type="ORF">CDCA_CDCA02G0532</name>
</gene>
<proteinExistence type="predicted"/>
<feature type="compositionally biased region" description="Acidic residues" evidence="1">
    <location>
        <begin position="605"/>
        <end position="650"/>
    </location>
</feature>
<evidence type="ECO:0000313" key="3">
    <source>
        <dbReference type="Proteomes" id="UP001301350"/>
    </source>
</evidence>
<dbReference type="Pfam" id="PF08642">
    <property type="entry name" value="Rxt3"/>
    <property type="match status" value="1"/>
</dbReference>
<feature type="compositionally biased region" description="Basic and acidic residues" evidence="1">
    <location>
        <begin position="594"/>
        <end position="604"/>
    </location>
</feature>
<protein>
    <submittedName>
        <fullName evidence="2">Uncharacterized protein</fullName>
    </submittedName>
</protein>
<comment type="caution">
    <text evidence="2">The sequence shown here is derived from an EMBL/GenBank/DDBJ whole genome shotgun (WGS) entry which is preliminary data.</text>
</comment>
<feature type="compositionally biased region" description="Gly residues" evidence="1">
    <location>
        <begin position="668"/>
        <end position="677"/>
    </location>
</feature>
<feature type="region of interest" description="Disordered" evidence="1">
    <location>
        <begin position="587"/>
        <end position="688"/>
    </location>
</feature>
<reference evidence="2 3" key="1">
    <citation type="submission" date="2022-07" db="EMBL/GenBank/DDBJ databases">
        <title>Genome-wide signatures of adaptation to extreme environments.</title>
        <authorList>
            <person name="Cho C.H."/>
            <person name="Yoon H.S."/>
        </authorList>
    </citation>
    <scope>NUCLEOTIDE SEQUENCE [LARGE SCALE GENOMIC DNA]</scope>
    <source>
        <strain evidence="2 3">DBV 063 E5</strain>
    </source>
</reference>
<accession>A0AAV9IQ67</accession>
<evidence type="ECO:0000313" key="2">
    <source>
        <dbReference type="EMBL" id="KAK4534507.1"/>
    </source>
</evidence>
<keyword evidence="3" id="KW-1185">Reference proteome</keyword>
<evidence type="ECO:0000256" key="1">
    <source>
        <dbReference type="SAM" id="MobiDB-lite"/>
    </source>
</evidence>
<dbReference type="Proteomes" id="UP001301350">
    <property type="component" value="Unassembled WGS sequence"/>
</dbReference>
<sequence>MADVGHSQETPPPTPVGDREPTPQPPSAGSAAAADERATAAPAPPAKSGQSILKAESGGRGIHAEAPIDSTARRDGAAPSAGNGPAAASQPRAAEAPAPATLRLTPEEARNVFASVRGYRSDELPVCHYIYRPGATLPLDFLAAQPADTPVPVDVIVPLEFFTIFNPALPRRQLWGDGTYTADSDLVAVLVHLGYLAPLLYYIVPPGAYPYTDRVLFGRAAEHDQEYASRMPSMMEGLGIGQWGDHGHVAASSGALNGVRPASAPDAAGAAGALAGDLRSTAGAREVVVRLQLRRVDGGTSKLYPGVFRNEIGSRRWWHAPSERESAAPFAEWTVVQVSSLREPSADLYAVRHPMDFVIQHLLTTAREPVQPLHATAQLFSQHFIPFSDALVLRSPIMQAACAAPTPTSAAAAAAAAASALPPGMAAMGAPAFEAAKRRRIALIPEATLRFNLSNEPCLAYAWSVVADRAVRREWRLTARLMHEVLYLETRQRRRYELGLVRKRNAKHKMYRFAEVLQPARTDRAATAAAGVPLPLTAVRIPPELAAATDGTGVVRWSEVAFGERQVWIKGVRFDAVLNAFYMARTDEEETRTEEERRQEKSFAEEEEEEPEEEEEEEESKMDVDEDTDESDDDDEEEEEEEEEEEDEGETGGRAGDAGRSDEEDSDGGYGPEGSGKGTSRAKCPVSS</sequence>
<feature type="compositionally biased region" description="Low complexity" evidence="1">
    <location>
        <begin position="77"/>
        <end position="100"/>
    </location>
</feature>
<dbReference type="AlphaFoldDB" id="A0AAV9IQ67"/>
<organism evidence="2 3">
    <name type="scientific">Cyanidium caldarium</name>
    <name type="common">Red alga</name>
    <dbReference type="NCBI Taxonomy" id="2771"/>
    <lineage>
        <taxon>Eukaryota</taxon>
        <taxon>Rhodophyta</taxon>
        <taxon>Bangiophyceae</taxon>
        <taxon>Cyanidiales</taxon>
        <taxon>Cyanidiaceae</taxon>
        <taxon>Cyanidium</taxon>
    </lineage>
</organism>
<dbReference type="InterPro" id="IPR013951">
    <property type="entry name" value="Rxt3"/>
</dbReference>
<name>A0AAV9IQ67_CYACA</name>
<feature type="region of interest" description="Disordered" evidence="1">
    <location>
        <begin position="1"/>
        <end position="103"/>
    </location>
</feature>
<dbReference type="EMBL" id="JANCYW010000002">
    <property type="protein sequence ID" value="KAK4534507.1"/>
    <property type="molecule type" value="Genomic_DNA"/>
</dbReference>